<accession>A0ABX8KXH8</accession>
<dbReference type="RefSeq" id="WP_070570903.1">
    <property type="nucleotide sequence ID" value="NZ_CP047198.1"/>
</dbReference>
<sequence length="142" mass="14602">MAQQTGPATKLIRPVGVRLPRTYEGGAVHFVTWERALIALITGVIAFGAGTGSIWVAFPASVALVAAVLGLSSLPSHKGRDAGARLGKRAGIVLAVAWGLIVCLAVLVLFLVPAQFTLTGGVLTAFVAAGAIWGAIAYVDRR</sequence>
<protein>
    <submittedName>
        <fullName evidence="2">Uncharacterized protein</fullName>
    </submittedName>
</protein>
<proteinExistence type="predicted"/>
<dbReference type="EMBL" id="CP077302">
    <property type="protein sequence ID" value="QXB18014.1"/>
    <property type="molecule type" value="Genomic_DNA"/>
</dbReference>
<name>A0ABX8KXH8_9CORY</name>
<gene>
    <name evidence="2" type="ORF">I6L55_09000</name>
</gene>
<keyword evidence="1" id="KW-1133">Transmembrane helix</keyword>
<organism evidence="2 3">
    <name type="scientific">Corynebacterium coyleae</name>
    <dbReference type="NCBI Taxonomy" id="53374"/>
    <lineage>
        <taxon>Bacteria</taxon>
        <taxon>Bacillati</taxon>
        <taxon>Actinomycetota</taxon>
        <taxon>Actinomycetes</taxon>
        <taxon>Mycobacteriales</taxon>
        <taxon>Corynebacteriaceae</taxon>
        <taxon>Corynebacterium</taxon>
    </lineage>
</organism>
<reference evidence="2 3" key="1">
    <citation type="submission" date="2021-06" db="EMBL/GenBank/DDBJ databases">
        <title>FDA dAtabase for Regulatory Grade micrObial Sequences (FDA-ARGOS): Supporting development and validation of Infectious Disease Dx tests.</title>
        <authorList>
            <person name="Sproer C."/>
            <person name="Gronow S."/>
            <person name="Severitt S."/>
            <person name="Schroder I."/>
            <person name="Tallon L."/>
            <person name="Sadzewicz L."/>
            <person name="Zhao X."/>
            <person name="Boylan J."/>
            <person name="Ott S."/>
            <person name="Bowen H."/>
            <person name="Vavikolanu K."/>
            <person name="Mehta A."/>
            <person name="Aluvathingal J."/>
            <person name="Nadendla S."/>
            <person name="Lowell S."/>
            <person name="Myers T."/>
            <person name="Yan Y."/>
        </authorList>
    </citation>
    <scope>NUCLEOTIDE SEQUENCE [LARGE SCALE GENOMIC DNA]</scope>
    <source>
        <strain evidence="2 3">FDAARGOS 1425</strain>
    </source>
</reference>
<keyword evidence="1" id="KW-0812">Transmembrane</keyword>
<feature type="transmembrane region" description="Helical" evidence="1">
    <location>
        <begin position="90"/>
        <end position="112"/>
    </location>
</feature>
<keyword evidence="3" id="KW-1185">Reference proteome</keyword>
<dbReference type="GeneID" id="92750317"/>
<feature type="transmembrane region" description="Helical" evidence="1">
    <location>
        <begin position="118"/>
        <end position="139"/>
    </location>
</feature>
<feature type="transmembrane region" description="Helical" evidence="1">
    <location>
        <begin position="36"/>
        <end position="69"/>
    </location>
</feature>
<evidence type="ECO:0000313" key="3">
    <source>
        <dbReference type="Proteomes" id="UP000683520"/>
    </source>
</evidence>
<evidence type="ECO:0000256" key="1">
    <source>
        <dbReference type="SAM" id="Phobius"/>
    </source>
</evidence>
<dbReference type="Proteomes" id="UP000683520">
    <property type="component" value="Chromosome"/>
</dbReference>
<keyword evidence="1" id="KW-0472">Membrane</keyword>
<evidence type="ECO:0000313" key="2">
    <source>
        <dbReference type="EMBL" id="QXB18014.1"/>
    </source>
</evidence>